<evidence type="ECO:0000313" key="2">
    <source>
        <dbReference type="EMBL" id="ORY43627.1"/>
    </source>
</evidence>
<protein>
    <submittedName>
        <fullName evidence="2">Uncharacterized protein</fullName>
    </submittedName>
</protein>
<evidence type="ECO:0000313" key="3">
    <source>
        <dbReference type="Proteomes" id="UP000193642"/>
    </source>
</evidence>
<keyword evidence="1" id="KW-0812">Transmembrane</keyword>
<keyword evidence="1" id="KW-1133">Transmembrane helix</keyword>
<comment type="caution">
    <text evidence="2">The sequence shown here is derived from an EMBL/GenBank/DDBJ whole genome shotgun (WGS) entry which is preliminary data.</text>
</comment>
<gene>
    <name evidence="2" type="ORF">BCR33DRAFT_717308</name>
</gene>
<organism evidence="2 3">
    <name type="scientific">Rhizoclosmatium globosum</name>
    <dbReference type="NCBI Taxonomy" id="329046"/>
    <lineage>
        <taxon>Eukaryota</taxon>
        <taxon>Fungi</taxon>
        <taxon>Fungi incertae sedis</taxon>
        <taxon>Chytridiomycota</taxon>
        <taxon>Chytridiomycota incertae sedis</taxon>
        <taxon>Chytridiomycetes</taxon>
        <taxon>Chytridiales</taxon>
        <taxon>Chytriomycetaceae</taxon>
        <taxon>Rhizoclosmatium</taxon>
    </lineage>
</organism>
<sequence length="62" mass="6363">MRPVVKPLQYTAKPLLSKLQSKEAKIIAGFTGIISGLTIFVPLFGSAAKDSPSASAAASSSN</sequence>
<keyword evidence="3" id="KW-1185">Reference proteome</keyword>
<dbReference type="EMBL" id="MCGO01000024">
    <property type="protein sequence ID" value="ORY43627.1"/>
    <property type="molecule type" value="Genomic_DNA"/>
</dbReference>
<accession>A0A1Y2C9P5</accession>
<dbReference type="Proteomes" id="UP000193642">
    <property type="component" value="Unassembled WGS sequence"/>
</dbReference>
<feature type="transmembrane region" description="Helical" evidence="1">
    <location>
        <begin position="26"/>
        <end position="45"/>
    </location>
</feature>
<reference evidence="2 3" key="1">
    <citation type="submission" date="2016-07" db="EMBL/GenBank/DDBJ databases">
        <title>Pervasive Adenine N6-methylation of Active Genes in Fungi.</title>
        <authorList>
            <consortium name="DOE Joint Genome Institute"/>
            <person name="Mondo S.J."/>
            <person name="Dannebaum R.O."/>
            <person name="Kuo R.C."/>
            <person name="Labutti K."/>
            <person name="Haridas S."/>
            <person name="Kuo A."/>
            <person name="Salamov A."/>
            <person name="Ahrendt S.R."/>
            <person name="Lipzen A."/>
            <person name="Sullivan W."/>
            <person name="Andreopoulos W.B."/>
            <person name="Clum A."/>
            <person name="Lindquist E."/>
            <person name="Daum C."/>
            <person name="Ramamoorthy G.K."/>
            <person name="Gryganskyi A."/>
            <person name="Culley D."/>
            <person name="Magnuson J.K."/>
            <person name="James T.Y."/>
            <person name="O'Malley M.A."/>
            <person name="Stajich J.E."/>
            <person name="Spatafora J.W."/>
            <person name="Visel A."/>
            <person name="Grigoriev I.V."/>
        </authorList>
    </citation>
    <scope>NUCLEOTIDE SEQUENCE [LARGE SCALE GENOMIC DNA]</scope>
    <source>
        <strain evidence="2 3">JEL800</strain>
    </source>
</reference>
<name>A0A1Y2C9P5_9FUNG</name>
<keyword evidence="1" id="KW-0472">Membrane</keyword>
<feature type="non-terminal residue" evidence="2">
    <location>
        <position position="62"/>
    </location>
</feature>
<evidence type="ECO:0000256" key="1">
    <source>
        <dbReference type="SAM" id="Phobius"/>
    </source>
</evidence>
<proteinExistence type="predicted"/>
<dbReference type="AlphaFoldDB" id="A0A1Y2C9P5"/>